<evidence type="ECO:0000313" key="10">
    <source>
        <dbReference type="EMBL" id="RKS83215.1"/>
    </source>
</evidence>
<evidence type="ECO:0000313" key="13">
    <source>
        <dbReference type="EMBL" id="RKS83489.1"/>
    </source>
</evidence>
<evidence type="ECO:0000313" key="11">
    <source>
        <dbReference type="EMBL" id="RKS83240.1"/>
    </source>
</evidence>
<evidence type="ECO:0000313" key="14">
    <source>
        <dbReference type="EMBL" id="RKS83497.1"/>
    </source>
</evidence>
<accession>A0A495QVC7</accession>
<dbReference type="AlphaFoldDB" id="A0A495QVC7"/>
<evidence type="ECO:0000313" key="5">
    <source>
        <dbReference type="EMBL" id="RKS78104.1"/>
    </source>
</evidence>
<dbReference type="EMBL" id="RBWW01000001">
    <property type="protein sequence ID" value="RKS83240.1"/>
    <property type="molecule type" value="Genomic_DNA"/>
</dbReference>
<feature type="region of interest" description="Disordered" evidence="1">
    <location>
        <begin position="146"/>
        <end position="184"/>
    </location>
</feature>
<evidence type="ECO:0000313" key="9">
    <source>
        <dbReference type="EMBL" id="RKS82749.1"/>
    </source>
</evidence>
<dbReference type="RefSeq" id="WP_121302811.1">
    <property type="nucleotide sequence ID" value="NZ_RBWW01000001.1"/>
</dbReference>
<dbReference type="EMBL" id="RBWW01000002">
    <property type="protein sequence ID" value="RKS78332.1"/>
    <property type="molecule type" value="Genomic_DNA"/>
</dbReference>
<evidence type="ECO:0000313" key="16">
    <source>
        <dbReference type="Proteomes" id="UP000268233"/>
    </source>
</evidence>
<dbReference type="EMBL" id="RBWW01000002">
    <property type="protein sequence ID" value="RKS78025.1"/>
    <property type="molecule type" value="Genomic_DNA"/>
</dbReference>
<evidence type="ECO:0008006" key="17">
    <source>
        <dbReference type="Google" id="ProtNLM"/>
    </source>
</evidence>
<dbReference type="EMBL" id="RBWW01000001">
    <property type="protein sequence ID" value="RKS83497.1"/>
    <property type="molecule type" value="Genomic_DNA"/>
</dbReference>
<protein>
    <recommendedName>
        <fullName evidence="17">ISXO2 transposase-like protein</fullName>
    </recommendedName>
</protein>
<gene>
    <name evidence="8" type="ORF">BDK61_1412</name>
    <name evidence="9" type="ORF">BDK61_2064</name>
    <name evidence="10" type="ORF">BDK61_2550</name>
    <name evidence="11" type="ORF">BDK61_2578</name>
    <name evidence="12" type="ORF">BDK61_2586</name>
    <name evidence="13" type="ORF">BDK61_2874</name>
    <name evidence="14" type="ORF">BDK61_2882</name>
    <name evidence="15" type="ORF">BDK61_2938</name>
    <name evidence="4" type="ORF">BDK61_3661</name>
    <name evidence="5" type="ORF">BDK61_3747</name>
    <name evidence="6" type="ORF">BDK61_3748</name>
    <name evidence="7" type="ORF">BDK61_3993</name>
    <name evidence="2" type="ORF">BDK61_4421</name>
    <name evidence="3" type="ORF">BDK61_4537</name>
</gene>
<evidence type="ECO:0000313" key="2">
    <source>
        <dbReference type="EMBL" id="RKS75887.1"/>
    </source>
</evidence>
<dbReference type="EMBL" id="RBWW01000003">
    <property type="protein sequence ID" value="RKS75887.1"/>
    <property type="molecule type" value="Genomic_DNA"/>
</dbReference>
<sequence>MYNQTAFGGMLQDIVELTSIVLRPEPLDEEIERRCKQAWEQAPCPECGETAIQSGDGSPRVWCTNCRYVFSYTRNTPFEGRTLSPGEIVIAFVLYADTLLSIHQITQLFEAVYDTVHSTIREVEAAFQRGFYLVWERIQHAIDGPTQIDETGHKCSGYKGQTPPRDGLSRGGSGEGGRSRWEGAPGDTMTLIGACRDVLRVIRAEPGAQPEELKPALDEVEILSGKLDEVWHDGWRGYAPLVYKNEQTVVHSEEFVTDDGVHINQVECLWSLVNPWLQKFRGLSKPGLEQSVRTYGFVRTLNLAGAPLHGLLDCFVVNVFR</sequence>
<dbReference type="EMBL" id="RBWW01000001">
    <property type="protein sequence ID" value="RKS83551.1"/>
    <property type="molecule type" value="Genomic_DNA"/>
</dbReference>
<reference evidence="6 16" key="1">
    <citation type="submission" date="2018-10" db="EMBL/GenBank/DDBJ databases">
        <title>Genomic Encyclopedia of Archaeal and Bacterial Type Strains, Phase II (KMG-II): from individual species to whole genera.</title>
        <authorList>
            <person name="Goeker M."/>
        </authorList>
    </citation>
    <scope>NUCLEOTIDE SEQUENCE [LARGE SCALE GENOMIC DNA]</scope>
    <source>
        <strain evidence="6 16">DSM 11927</strain>
    </source>
</reference>
<evidence type="ECO:0000313" key="12">
    <source>
        <dbReference type="EMBL" id="RKS83246.1"/>
    </source>
</evidence>
<evidence type="ECO:0000313" key="4">
    <source>
        <dbReference type="EMBL" id="RKS78025.1"/>
    </source>
</evidence>
<dbReference type="Proteomes" id="UP000268233">
    <property type="component" value="Unassembled WGS sequence"/>
</dbReference>
<evidence type="ECO:0000313" key="3">
    <source>
        <dbReference type="EMBL" id="RKS75918.1"/>
    </source>
</evidence>
<evidence type="ECO:0000313" key="7">
    <source>
        <dbReference type="EMBL" id="RKS78332.1"/>
    </source>
</evidence>
<dbReference type="NCBIfam" id="NF033547">
    <property type="entry name" value="transpos_IS1595"/>
    <property type="match status" value="1"/>
</dbReference>
<evidence type="ECO:0000256" key="1">
    <source>
        <dbReference type="SAM" id="MobiDB-lite"/>
    </source>
</evidence>
<dbReference type="EMBL" id="RBWW01000002">
    <property type="protein sequence ID" value="RKS78104.1"/>
    <property type="molecule type" value="Genomic_DNA"/>
</dbReference>
<dbReference type="EMBL" id="RBWW01000001">
    <property type="protein sequence ID" value="RKS83489.1"/>
    <property type="molecule type" value="Genomic_DNA"/>
</dbReference>
<dbReference type="EMBL" id="RBWW01000003">
    <property type="protein sequence ID" value="RKS75918.1"/>
    <property type="molecule type" value="Genomic_DNA"/>
</dbReference>
<comment type="caution">
    <text evidence="6">The sequence shown here is derived from an EMBL/GenBank/DDBJ whole genome shotgun (WGS) entry which is preliminary data.</text>
</comment>
<organism evidence="6 16">
    <name type="scientific">Haloarcula quadrata</name>
    <dbReference type="NCBI Taxonomy" id="182779"/>
    <lineage>
        <taxon>Archaea</taxon>
        <taxon>Methanobacteriati</taxon>
        <taxon>Methanobacteriota</taxon>
        <taxon>Stenosarchaea group</taxon>
        <taxon>Halobacteria</taxon>
        <taxon>Halobacteriales</taxon>
        <taxon>Haloarculaceae</taxon>
        <taxon>Haloarcula</taxon>
    </lineage>
</organism>
<dbReference type="EMBL" id="RBWW01000002">
    <property type="protein sequence ID" value="RKS78105.1"/>
    <property type="molecule type" value="Genomic_DNA"/>
</dbReference>
<keyword evidence="16" id="KW-1185">Reference proteome</keyword>
<dbReference type="EMBL" id="RBWW01000001">
    <property type="protein sequence ID" value="RKS83246.1"/>
    <property type="molecule type" value="Genomic_DNA"/>
</dbReference>
<evidence type="ECO:0000313" key="8">
    <source>
        <dbReference type="EMBL" id="RKS82115.1"/>
    </source>
</evidence>
<dbReference type="EMBL" id="RBWW01000001">
    <property type="protein sequence ID" value="RKS83215.1"/>
    <property type="molecule type" value="Genomic_DNA"/>
</dbReference>
<evidence type="ECO:0000313" key="6">
    <source>
        <dbReference type="EMBL" id="RKS78105.1"/>
    </source>
</evidence>
<evidence type="ECO:0000313" key="15">
    <source>
        <dbReference type="EMBL" id="RKS83551.1"/>
    </source>
</evidence>
<dbReference type="EMBL" id="RBWW01000001">
    <property type="protein sequence ID" value="RKS82115.1"/>
    <property type="molecule type" value="Genomic_DNA"/>
</dbReference>
<proteinExistence type="predicted"/>
<dbReference type="EMBL" id="RBWW01000001">
    <property type="protein sequence ID" value="RKS82749.1"/>
    <property type="molecule type" value="Genomic_DNA"/>
</dbReference>
<name>A0A495QVC7_9EURY</name>